<evidence type="ECO:0000313" key="3">
    <source>
        <dbReference type="WBParaSite" id="PSAMB.scaffold310size57530.g4801.t1"/>
    </source>
</evidence>
<evidence type="ECO:0000256" key="1">
    <source>
        <dbReference type="SAM" id="MobiDB-lite"/>
    </source>
</evidence>
<proteinExistence type="predicted"/>
<dbReference type="WBParaSite" id="PSAMB.scaffold310size57530.g4801.t1">
    <property type="protein sequence ID" value="PSAMB.scaffold310size57530.g4801.t1"/>
    <property type="gene ID" value="PSAMB.scaffold310size57530.g4801"/>
</dbReference>
<dbReference type="Proteomes" id="UP000887566">
    <property type="component" value="Unplaced"/>
</dbReference>
<reference evidence="3" key="1">
    <citation type="submission" date="2022-11" db="UniProtKB">
        <authorList>
            <consortium name="WormBaseParasite"/>
        </authorList>
    </citation>
    <scope>IDENTIFICATION</scope>
</reference>
<dbReference type="AlphaFoldDB" id="A0A914W3V7"/>
<feature type="region of interest" description="Disordered" evidence="1">
    <location>
        <begin position="356"/>
        <end position="411"/>
    </location>
</feature>
<feature type="compositionally biased region" description="Low complexity" evidence="1">
    <location>
        <begin position="361"/>
        <end position="390"/>
    </location>
</feature>
<organism evidence="2 3">
    <name type="scientific">Plectus sambesii</name>
    <dbReference type="NCBI Taxonomy" id="2011161"/>
    <lineage>
        <taxon>Eukaryota</taxon>
        <taxon>Metazoa</taxon>
        <taxon>Ecdysozoa</taxon>
        <taxon>Nematoda</taxon>
        <taxon>Chromadorea</taxon>
        <taxon>Plectida</taxon>
        <taxon>Plectina</taxon>
        <taxon>Plectoidea</taxon>
        <taxon>Plectidae</taxon>
        <taxon>Plectus</taxon>
    </lineage>
</organism>
<keyword evidence="2" id="KW-1185">Reference proteome</keyword>
<accession>A0A914W3V7</accession>
<feature type="region of interest" description="Disordered" evidence="1">
    <location>
        <begin position="86"/>
        <end position="161"/>
    </location>
</feature>
<sequence>MSFDLELMPVWMPPSPPISDAENDLYLDPTFDLFYEREQMPESKLPSLIHELLPRSPVKMERENKPPATPGGLSSVDDAIDSVRRQSIQKTQRPQQPPLRSIEKGQQRSVDGSTNAALSASAANSNYSPKSLFDGGPTSKNRTDVRRPFTPPPAFKEDDQYEGPEWSIVEDYALLLAITEEQHMTYNLLTGGKFGHVPNWDYVAGFVNRITGHYRSPRQCSMRYQLAVLPREEGRLVAYDPVTKKARKVHLSTTEVVHMKRGRTTTTQQFEADGQKLLSGRTAQRFKAIRAAKLRRPLPMKRNIAHSSLVTLVGRIPQQQDLKLSEWGIRYSAVQQPQEHAEYREERQLERKKLQQESARLKQQADQQRQAEQAALEQQQQRQQQVQQRQSAIPPPPGSSFTTEQPTARAHAGMETTNTALVDHQQMTATSTVQPVQRQASMQRQVSTGMPYTVVVSTQDSVVASGGRLQPISTSGSYGQYPVVSRQLSQPIEQVGTTAYRQIAPQVGKSTRTPPSTPMPVNYVQQGTHQVYATARSSSGQQQIVQGGAHHSIQIEPSSSSGSGEQLQLVRPVVAQQAAGQRQTDIRPKVLQQRVNRVILTTTAPPTDQQRAYIVPQGQGMRAVQARSGQGYSVARKATLPAIKALAGGQQQSVATVMLQGGTRVPAGQLGQLQQVRAVP</sequence>
<protein>
    <submittedName>
        <fullName evidence="3">Myb-like domain-containing protein</fullName>
    </submittedName>
</protein>
<feature type="compositionally biased region" description="Low complexity" evidence="1">
    <location>
        <begin position="113"/>
        <end position="128"/>
    </location>
</feature>
<name>A0A914W3V7_9BILA</name>
<feature type="region of interest" description="Disordered" evidence="1">
    <location>
        <begin position="547"/>
        <end position="566"/>
    </location>
</feature>
<evidence type="ECO:0000313" key="2">
    <source>
        <dbReference type="Proteomes" id="UP000887566"/>
    </source>
</evidence>